<feature type="domain" description="FAD-binding FR-type" evidence="4">
    <location>
        <begin position="10"/>
        <end position="111"/>
    </location>
</feature>
<dbReference type="PROSITE" id="PS51384">
    <property type="entry name" value="FAD_FR"/>
    <property type="match status" value="1"/>
</dbReference>
<gene>
    <name evidence="5" type="ORF">SAMN05660642_01084</name>
</gene>
<keyword evidence="3" id="KW-0411">Iron-sulfur</keyword>
<dbReference type="RefSeq" id="WP_091214789.1">
    <property type="nucleotide sequence ID" value="NZ_FNHE01000002.1"/>
</dbReference>
<dbReference type="SUPFAM" id="SSF52343">
    <property type="entry name" value="Ferredoxin reductase-like, C-terminal NADP-linked domain"/>
    <property type="match status" value="1"/>
</dbReference>
<evidence type="ECO:0000313" key="5">
    <source>
        <dbReference type="EMBL" id="SDL87233.1"/>
    </source>
</evidence>
<dbReference type="Proteomes" id="UP000198680">
    <property type="component" value="Unassembled WGS sequence"/>
</dbReference>
<organism evidence="5 6">
    <name type="scientific">Geodermatophilus siccatus</name>
    <dbReference type="NCBI Taxonomy" id="1137991"/>
    <lineage>
        <taxon>Bacteria</taxon>
        <taxon>Bacillati</taxon>
        <taxon>Actinomycetota</taxon>
        <taxon>Actinomycetes</taxon>
        <taxon>Geodermatophilales</taxon>
        <taxon>Geodermatophilaceae</taxon>
        <taxon>Geodermatophilus</taxon>
    </lineage>
</organism>
<sequence length="253" mass="27749">MARAAVQRRLNWLRATVLENRPETARVHRLLLDVPGWPGHLPGQHVDLRLTAEDGYTAQRSYSVASAPEDPRLHLLVERFEGGEVSPYLTDELRSGDLLELRGPIGGYFVWSSAVDRDGGRAEGRRPVQLVAGGAGVAPFLAMLDHHRRTGGSTPVRLLYSARTADDVLAPDVLGPQTTITLTREAPSDWRGLTGRIDRRMLEAQTFAPTTRPRVFVCGPTSFVESTATTLVDLGHDPSWIRLERFGGSGDPS</sequence>
<dbReference type="Gene3D" id="2.40.30.10">
    <property type="entry name" value="Translation factors"/>
    <property type="match status" value="1"/>
</dbReference>
<dbReference type="PANTHER" id="PTHR47354">
    <property type="entry name" value="NADH OXIDOREDUCTASE HCR"/>
    <property type="match status" value="1"/>
</dbReference>
<dbReference type="SUPFAM" id="SSF63380">
    <property type="entry name" value="Riboflavin synthase domain-like"/>
    <property type="match status" value="1"/>
</dbReference>
<dbReference type="EMBL" id="FNHE01000002">
    <property type="protein sequence ID" value="SDL87233.1"/>
    <property type="molecule type" value="Genomic_DNA"/>
</dbReference>
<dbReference type="PANTHER" id="PTHR47354:SF5">
    <property type="entry name" value="PROTEIN RFBI"/>
    <property type="match status" value="1"/>
</dbReference>
<dbReference type="InterPro" id="IPR008333">
    <property type="entry name" value="Cbr1-like_FAD-bd_dom"/>
</dbReference>
<dbReference type="InterPro" id="IPR017927">
    <property type="entry name" value="FAD-bd_FR_type"/>
</dbReference>
<protein>
    <submittedName>
        <fullName evidence="5">Ferredoxin-NADP reductase</fullName>
    </submittedName>
</protein>
<dbReference type="STRING" id="1137991.SAMN05660642_01084"/>
<dbReference type="Gene3D" id="3.40.50.80">
    <property type="entry name" value="Nucleotide-binding domain of ferredoxin-NADP reductase (FNR) module"/>
    <property type="match status" value="1"/>
</dbReference>
<comment type="cofactor">
    <cofactor evidence="1">
        <name>FAD</name>
        <dbReference type="ChEBI" id="CHEBI:57692"/>
    </cofactor>
</comment>
<accession>A0A1G9NLP9</accession>
<dbReference type="InterPro" id="IPR050415">
    <property type="entry name" value="MRET"/>
</dbReference>
<reference evidence="6" key="1">
    <citation type="submission" date="2016-10" db="EMBL/GenBank/DDBJ databases">
        <authorList>
            <person name="Varghese N."/>
            <person name="Submissions S."/>
        </authorList>
    </citation>
    <scope>NUCLEOTIDE SEQUENCE [LARGE SCALE GENOMIC DNA]</scope>
    <source>
        <strain evidence="6">DSM 45419</strain>
    </source>
</reference>
<dbReference type="InterPro" id="IPR039261">
    <property type="entry name" value="FNR_nucleotide-bd"/>
</dbReference>
<dbReference type="InterPro" id="IPR001433">
    <property type="entry name" value="OxRdtase_FAD/NAD-bd"/>
</dbReference>
<dbReference type="Pfam" id="PF00175">
    <property type="entry name" value="NAD_binding_1"/>
    <property type="match status" value="1"/>
</dbReference>
<dbReference type="AlphaFoldDB" id="A0A1G9NLP9"/>
<dbReference type="InterPro" id="IPR017938">
    <property type="entry name" value="Riboflavin_synthase-like_b-brl"/>
</dbReference>
<dbReference type="GO" id="GO:0016491">
    <property type="term" value="F:oxidoreductase activity"/>
    <property type="evidence" value="ECO:0007669"/>
    <property type="project" value="InterPro"/>
</dbReference>
<name>A0A1G9NLP9_9ACTN</name>
<dbReference type="PRINTS" id="PR00406">
    <property type="entry name" value="CYTB5RDTASE"/>
</dbReference>
<dbReference type="OrthoDB" id="5179582at2"/>
<evidence type="ECO:0000256" key="2">
    <source>
        <dbReference type="ARBA" id="ARBA00022714"/>
    </source>
</evidence>
<keyword evidence="6" id="KW-1185">Reference proteome</keyword>
<evidence type="ECO:0000256" key="1">
    <source>
        <dbReference type="ARBA" id="ARBA00001974"/>
    </source>
</evidence>
<evidence type="ECO:0000259" key="4">
    <source>
        <dbReference type="PROSITE" id="PS51384"/>
    </source>
</evidence>
<evidence type="ECO:0000256" key="3">
    <source>
        <dbReference type="ARBA" id="ARBA00023014"/>
    </source>
</evidence>
<keyword evidence="2" id="KW-0479">Metal-binding</keyword>
<dbReference type="GO" id="GO:0051537">
    <property type="term" value="F:2 iron, 2 sulfur cluster binding"/>
    <property type="evidence" value="ECO:0007669"/>
    <property type="project" value="UniProtKB-KW"/>
</dbReference>
<evidence type="ECO:0000313" key="6">
    <source>
        <dbReference type="Proteomes" id="UP000198680"/>
    </source>
</evidence>
<dbReference type="Pfam" id="PF00970">
    <property type="entry name" value="FAD_binding_6"/>
    <property type="match status" value="1"/>
</dbReference>
<keyword evidence="2" id="KW-0001">2Fe-2S</keyword>
<proteinExistence type="predicted"/>
<keyword evidence="2" id="KW-0408">Iron</keyword>